<sequence length="58" mass="6371">MAKKKTGALLDELSSIDLAEIGLTLNLIGDLFGYLSIVKAKEDAFLMEQARTSNKKEK</sequence>
<dbReference type="Proteomes" id="UP000547209">
    <property type="component" value="Unassembled WGS sequence"/>
</dbReference>
<organism evidence="1 2">
    <name type="scientific">Cohnella nanjingensis</name>
    <dbReference type="NCBI Taxonomy" id="1387779"/>
    <lineage>
        <taxon>Bacteria</taxon>
        <taxon>Bacillati</taxon>
        <taxon>Bacillota</taxon>
        <taxon>Bacilli</taxon>
        <taxon>Bacillales</taxon>
        <taxon>Paenibacillaceae</taxon>
        <taxon>Cohnella</taxon>
    </lineage>
</organism>
<protein>
    <submittedName>
        <fullName evidence="1">Uncharacterized protein</fullName>
    </submittedName>
</protein>
<evidence type="ECO:0000313" key="2">
    <source>
        <dbReference type="Proteomes" id="UP000547209"/>
    </source>
</evidence>
<dbReference type="AlphaFoldDB" id="A0A7X0RKF8"/>
<reference evidence="1 2" key="1">
    <citation type="submission" date="2020-08" db="EMBL/GenBank/DDBJ databases">
        <title>Cohnella phylogeny.</title>
        <authorList>
            <person name="Dunlap C."/>
        </authorList>
    </citation>
    <scope>NUCLEOTIDE SEQUENCE [LARGE SCALE GENOMIC DNA]</scope>
    <source>
        <strain evidence="1 2">DSM 28246</strain>
    </source>
</reference>
<proteinExistence type="predicted"/>
<accession>A0A7X0RKF8</accession>
<gene>
    <name evidence="1" type="ORF">H7C19_00245</name>
</gene>
<dbReference type="EMBL" id="JACJVP010000001">
    <property type="protein sequence ID" value="MBB6669108.1"/>
    <property type="molecule type" value="Genomic_DNA"/>
</dbReference>
<keyword evidence="2" id="KW-1185">Reference proteome</keyword>
<comment type="caution">
    <text evidence="1">The sequence shown here is derived from an EMBL/GenBank/DDBJ whole genome shotgun (WGS) entry which is preliminary data.</text>
</comment>
<evidence type="ECO:0000313" key="1">
    <source>
        <dbReference type="EMBL" id="MBB6669108.1"/>
    </source>
</evidence>
<dbReference type="RefSeq" id="WP_185140554.1">
    <property type="nucleotide sequence ID" value="NZ_JACJVP010000001.1"/>
</dbReference>
<name>A0A7X0RKF8_9BACL</name>